<gene>
    <name evidence="1" type="ORF">FMOSSE_LOCUS1043</name>
</gene>
<reference evidence="1" key="1">
    <citation type="submission" date="2021-06" db="EMBL/GenBank/DDBJ databases">
        <authorList>
            <person name="Kallberg Y."/>
            <person name="Tangrot J."/>
            <person name="Rosling A."/>
        </authorList>
    </citation>
    <scope>NUCLEOTIDE SEQUENCE</scope>
    <source>
        <strain evidence="1">87-6 pot B 2015</strain>
    </source>
</reference>
<protein>
    <submittedName>
        <fullName evidence="1">15893_t:CDS:1</fullName>
    </submittedName>
</protein>
<proteinExistence type="predicted"/>
<sequence>MSLKAELKHIKNKLASKIDELERLKSDTTSASEEQSSISNSDRFEKPLLCRSFKGNSSSHNNLAQYFVCRKKDKSILIYESSKVSTPILAHDNIDDTKRGRPSRSLLSNKELPIVVLSAGMVNNDNKYQTPPIIKFTIFALVPDYSHYTTASGNLFSGIYSQSEDTNVPKPTISKQSEAIL</sequence>
<accession>A0A9N8YPQ0</accession>
<organism evidence="1 2">
    <name type="scientific">Funneliformis mosseae</name>
    <name type="common">Endomycorrhizal fungus</name>
    <name type="synonym">Glomus mosseae</name>
    <dbReference type="NCBI Taxonomy" id="27381"/>
    <lineage>
        <taxon>Eukaryota</taxon>
        <taxon>Fungi</taxon>
        <taxon>Fungi incertae sedis</taxon>
        <taxon>Mucoromycota</taxon>
        <taxon>Glomeromycotina</taxon>
        <taxon>Glomeromycetes</taxon>
        <taxon>Glomerales</taxon>
        <taxon>Glomeraceae</taxon>
        <taxon>Funneliformis</taxon>
    </lineage>
</organism>
<keyword evidence="2" id="KW-1185">Reference proteome</keyword>
<evidence type="ECO:0000313" key="1">
    <source>
        <dbReference type="EMBL" id="CAG8444136.1"/>
    </source>
</evidence>
<dbReference type="EMBL" id="CAJVPP010000113">
    <property type="protein sequence ID" value="CAG8444136.1"/>
    <property type="molecule type" value="Genomic_DNA"/>
</dbReference>
<evidence type="ECO:0000313" key="2">
    <source>
        <dbReference type="Proteomes" id="UP000789375"/>
    </source>
</evidence>
<comment type="caution">
    <text evidence="1">The sequence shown here is derived from an EMBL/GenBank/DDBJ whole genome shotgun (WGS) entry which is preliminary data.</text>
</comment>
<dbReference type="Proteomes" id="UP000789375">
    <property type="component" value="Unassembled WGS sequence"/>
</dbReference>
<dbReference type="AlphaFoldDB" id="A0A9N8YPQ0"/>
<name>A0A9N8YPQ0_FUNMO</name>